<dbReference type="PROSITE" id="PS51257">
    <property type="entry name" value="PROKAR_LIPOPROTEIN"/>
    <property type="match status" value="1"/>
</dbReference>
<dbReference type="EMBL" id="CAFBIZ010000048">
    <property type="protein sequence ID" value="CAB4847970.1"/>
    <property type="molecule type" value="Genomic_DNA"/>
</dbReference>
<feature type="region of interest" description="Disordered" evidence="5">
    <location>
        <begin position="224"/>
        <end position="259"/>
    </location>
</feature>
<evidence type="ECO:0000313" key="7">
    <source>
        <dbReference type="EMBL" id="CAB4847970.1"/>
    </source>
</evidence>
<evidence type="ECO:0000256" key="3">
    <source>
        <dbReference type="ARBA" id="ARBA00022801"/>
    </source>
</evidence>
<dbReference type="InterPro" id="IPR051202">
    <property type="entry name" value="Peptidase_C40"/>
</dbReference>
<gene>
    <name evidence="7" type="ORF">UFOPK3268_00531</name>
</gene>
<evidence type="ECO:0000256" key="4">
    <source>
        <dbReference type="ARBA" id="ARBA00022807"/>
    </source>
</evidence>
<keyword evidence="4" id="KW-0788">Thiol protease</keyword>
<keyword evidence="2" id="KW-0645">Protease</keyword>
<evidence type="ECO:0000256" key="2">
    <source>
        <dbReference type="ARBA" id="ARBA00022670"/>
    </source>
</evidence>
<dbReference type="Pfam" id="PF00877">
    <property type="entry name" value="NLPC_P60"/>
    <property type="match status" value="1"/>
</dbReference>
<dbReference type="Gene3D" id="6.10.250.3150">
    <property type="match status" value="1"/>
</dbReference>
<name>A0A6J7BRB3_9ZZZZ</name>
<dbReference type="PROSITE" id="PS51935">
    <property type="entry name" value="NLPC_P60"/>
    <property type="match status" value="1"/>
</dbReference>
<dbReference type="PANTHER" id="PTHR47053">
    <property type="entry name" value="MUREIN DD-ENDOPEPTIDASE MEPH-RELATED"/>
    <property type="match status" value="1"/>
</dbReference>
<comment type="similarity">
    <text evidence="1">Belongs to the peptidase C40 family.</text>
</comment>
<dbReference type="GO" id="GO:0006508">
    <property type="term" value="P:proteolysis"/>
    <property type="evidence" value="ECO:0007669"/>
    <property type="project" value="UniProtKB-KW"/>
</dbReference>
<dbReference type="Gene3D" id="3.90.1720.10">
    <property type="entry name" value="endopeptidase domain like (from Nostoc punctiforme)"/>
    <property type="match status" value="1"/>
</dbReference>
<feature type="domain" description="NlpC/P60" evidence="6">
    <location>
        <begin position="260"/>
        <end position="380"/>
    </location>
</feature>
<dbReference type="InterPro" id="IPR038765">
    <property type="entry name" value="Papain-like_cys_pep_sf"/>
</dbReference>
<protein>
    <submittedName>
        <fullName evidence="7">Unannotated protein</fullName>
    </submittedName>
</protein>
<dbReference type="InterPro" id="IPR000064">
    <property type="entry name" value="NLP_P60_dom"/>
</dbReference>
<dbReference type="PANTHER" id="PTHR47053:SF1">
    <property type="entry name" value="MUREIN DD-ENDOPEPTIDASE MEPH-RELATED"/>
    <property type="match status" value="1"/>
</dbReference>
<evidence type="ECO:0000259" key="6">
    <source>
        <dbReference type="PROSITE" id="PS51935"/>
    </source>
</evidence>
<evidence type="ECO:0000256" key="1">
    <source>
        <dbReference type="ARBA" id="ARBA00007074"/>
    </source>
</evidence>
<proteinExistence type="inferred from homology"/>
<dbReference type="SUPFAM" id="SSF54001">
    <property type="entry name" value="Cysteine proteinases"/>
    <property type="match status" value="1"/>
</dbReference>
<evidence type="ECO:0000256" key="5">
    <source>
        <dbReference type="SAM" id="MobiDB-lite"/>
    </source>
</evidence>
<sequence>MATTSRMFVRLRGAPSARVAAGLAAIAVACGGLALTSAPASAAPTKTIQQVQAQIDALQEDAANASEAWNAARTRQGGIQRKISALRVRIAAATSNYDEISHAVDAIARAAYASGGIEPSLQALLADDPATFLEQSAALDQVVRSQSTSMRRTQTSRLLLAQLTVQLVQQEKEASSATTDAAAAQRLITDKQAQMTSLLASLRADQRAQLRALQQARRAASLKAARDAAARASRAQARSPYGGGSGNGPDYSTPGDGSASSRARKAVSYALAQVGKRYVAGADGPRTFDCSGLTMAAWAQAGVYLPHYSYSQYSATRHIKRSELRPGDLLFYFRSGAHHVAIYIGGGMMVSASNPNDGVEIIGAWSPWYGSHYTGAGRVA</sequence>
<keyword evidence="3" id="KW-0378">Hydrolase</keyword>
<reference evidence="7" key="1">
    <citation type="submission" date="2020-05" db="EMBL/GenBank/DDBJ databases">
        <authorList>
            <person name="Chiriac C."/>
            <person name="Salcher M."/>
            <person name="Ghai R."/>
            <person name="Kavagutti S V."/>
        </authorList>
    </citation>
    <scope>NUCLEOTIDE SEQUENCE</scope>
</reference>
<dbReference type="AlphaFoldDB" id="A0A6J7BRB3"/>
<accession>A0A6J7BRB3</accession>
<feature type="compositionally biased region" description="Low complexity" evidence="5">
    <location>
        <begin position="230"/>
        <end position="239"/>
    </location>
</feature>
<dbReference type="GO" id="GO:0008234">
    <property type="term" value="F:cysteine-type peptidase activity"/>
    <property type="evidence" value="ECO:0007669"/>
    <property type="project" value="UniProtKB-KW"/>
</dbReference>
<organism evidence="7">
    <name type="scientific">freshwater metagenome</name>
    <dbReference type="NCBI Taxonomy" id="449393"/>
    <lineage>
        <taxon>unclassified sequences</taxon>
        <taxon>metagenomes</taxon>
        <taxon>ecological metagenomes</taxon>
    </lineage>
</organism>